<name>V7I184_9CLOT</name>
<feature type="domain" description="Glycosyl hydrolase family 13 catalytic" evidence="6">
    <location>
        <begin position="44"/>
        <end position="446"/>
    </location>
</feature>
<evidence type="ECO:0000256" key="3">
    <source>
        <dbReference type="ARBA" id="ARBA00022679"/>
    </source>
</evidence>
<protein>
    <recommendedName>
        <fullName evidence="4">Sucrose 6(F)-phosphate phosphorylase</fullName>
        <ecNumber evidence="4">2.4.1.329</ecNumber>
    </recommendedName>
</protein>
<dbReference type="GO" id="GO:0004645">
    <property type="term" value="F:1,4-alpha-oligoglucan phosphorylase activity"/>
    <property type="evidence" value="ECO:0007669"/>
    <property type="project" value="UniProtKB-UniRule"/>
</dbReference>
<dbReference type="Pfam" id="PF00128">
    <property type="entry name" value="Alpha-amylase"/>
    <property type="match status" value="1"/>
</dbReference>
<feature type="binding site" evidence="5">
    <location>
        <position position="438"/>
    </location>
    <ligand>
        <name>substrate</name>
    </ligand>
</feature>
<dbReference type="AlphaFoldDB" id="V7I184"/>
<reference evidence="7 8" key="1">
    <citation type="journal article" date="2014" name="Genome Announc.">
        <title>Genome Sequence of Youngiibacter fragilis, the Type Strain of the Genus Youngiibacter.</title>
        <authorList>
            <person name="Wawrik C.B."/>
            <person name="Callaghan A.V."/>
            <person name="Stamps B.W."/>
            <person name="Wawrik B."/>
        </authorList>
    </citation>
    <scope>NUCLEOTIDE SEQUENCE [LARGE SCALE GENOMIC DNA]</scope>
    <source>
        <strain evidence="7 8">232.1</strain>
    </source>
</reference>
<proteinExistence type="inferred from homology"/>
<gene>
    <name evidence="7" type="ORF">T472_0218855</name>
</gene>
<dbReference type="PANTHER" id="PTHR38784:SF1">
    <property type="entry name" value="SUCROSE PHOSPHORYLASE"/>
    <property type="match status" value="1"/>
</dbReference>
<feature type="binding site" evidence="5">
    <location>
        <begin position="332"/>
        <end position="333"/>
    </location>
    <ligand>
        <name>substrate</name>
    </ligand>
</feature>
<evidence type="ECO:0000313" key="7">
    <source>
        <dbReference type="EMBL" id="ETA79051.1"/>
    </source>
</evidence>
<evidence type="ECO:0000256" key="1">
    <source>
        <dbReference type="ARBA" id="ARBA00008452"/>
    </source>
</evidence>
<evidence type="ECO:0000256" key="2">
    <source>
        <dbReference type="ARBA" id="ARBA00022676"/>
    </source>
</evidence>
<dbReference type="STRING" id="994573.T472_0218855"/>
<dbReference type="GO" id="GO:0005975">
    <property type="term" value="P:carbohydrate metabolic process"/>
    <property type="evidence" value="ECO:0007669"/>
    <property type="project" value="InterPro"/>
</dbReference>
<feature type="binding site" evidence="5">
    <location>
        <begin position="222"/>
        <end position="224"/>
    </location>
    <ligand>
        <name>substrate</name>
    </ligand>
</feature>
<dbReference type="eggNOG" id="COG0366">
    <property type="taxonomic scope" value="Bacteria"/>
</dbReference>
<accession>V7I184</accession>
<evidence type="ECO:0000256" key="5">
    <source>
        <dbReference type="PIRSR" id="PIRSR003059-2"/>
    </source>
</evidence>
<dbReference type="SMART" id="SM00642">
    <property type="entry name" value="Aamy"/>
    <property type="match status" value="1"/>
</dbReference>
<dbReference type="RefSeq" id="WP_023388172.1">
    <property type="nucleotide sequence ID" value="NZ_AXUN02000231.1"/>
</dbReference>
<organism evidence="7 8">
    <name type="scientific">Youngiibacter fragilis 232.1</name>
    <dbReference type="NCBI Taxonomy" id="994573"/>
    <lineage>
        <taxon>Bacteria</taxon>
        <taxon>Bacillati</taxon>
        <taxon>Bacillota</taxon>
        <taxon>Clostridia</taxon>
        <taxon>Eubacteriales</taxon>
        <taxon>Clostridiaceae</taxon>
        <taxon>Youngiibacter</taxon>
    </lineage>
</organism>
<dbReference type="PATRIC" id="fig|994573.3.peg.3582"/>
<dbReference type="InterPro" id="IPR016377">
    <property type="entry name" value="Sucrose_GGa_phosphorylase-rel"/>
</dbReference>
<dbReference type="CDD" id="cd11356">
    <property type="entry name" value="AmyAc_Sucrose_phosphorylase-like_1"/>
    <property type="match status" value="1"/>
</dbReference>
<dbReference type="InterPro" id="IPR006047">
    <property type="entry name" value="GH13_cat_dom"/>
</dbReference>
<keyword evidence="3 4" id="KW-0808">Transferase</keyword>
<dbReference type="SUPFAM" id="SSF51445">
    <property type="entry name" value="(Trans)glycosidases"/>
    <property type="match status" value="1"/>
</dbReference>
<dbReference type="OrthoDB" id="9805159at2"/>
<dbReference type="InterPro" id="IPR045857">
    <property type="entry name" value="O16G_dom_2"/>
</dbReference>
<comment type="catalytic activity">
    <reaction evidence="4">
        <text>sucrose 6(F)-phosphate + phosphate = beta-D-fructose 6-phosphate + alpha-D-glucose 1-phosphate</text>
        <dbReference type="Rhea" id="RHEA:38863"/>
        <dbReference type="ChEBI" id="CHEBI:43474"/>
        <dbReference type="ChEBI" id="CHEBI:57634"/>
        <dbReference type="ChEBI" id="CHEBI:57723"/>
        <dbReference type="ChEBI" id="CHEBI:58601"/>
        <dbReference type="EC" id="2.4.1.329"/>
    </reaction>
</comment>
<feature type="binding site" evidence="5">
    <location>
        <position position="91"/>
    </location>
    <ligand>
        <name>substrate</name>
    </ligand>
</feature>
<evidence type="ECO:0000256" key="4">
    <source>
        <dbReference type="PIRNR" id="PIRNR003059"/>
    </source>
</evidence>
<sequence length="562" mass="64267">MSVKQRLEFLYPGKAEEIYPRILNLIKSYENCEARSYPWVGKEDVVLITYGDAIRRKGEAPLRTLLEFMDEVLEGSVNTVHILPMFPYTSDDGFSVSDFKVIDPELGSWDDISALDEKYNLMFDAVINHASVSSDYFKEFIKGTEKYRDFFLTGDPNEDYSMVTRPRTHPLLTRFESEVGTKYVWTTFSEDQADFNFKDPEVLVEILGILLLYASRGARFIRFDAIGFAWKEAKTTCMHLPQTHELVKLMREVIEECFRGVSIITETNVPHKDNISYFGNGHDEAGLVYQFPLPPLTLHAYLTGNASKLLKWADSLEPTTEDTTFFNFLASHDGIGVRPVEGILEKEEVQSMIDEVQKRGGQIGWRTLPDGSQTAYELNINYLDAVAGDESDLETMARKFMGSQCILLSFVGMPAIYYHSILGSRNSYRDFEESGIKRRINRAKLDFDLLNKELEDKTSLRRAVLDSYKKLIAIRKVQPAFDPNSSQRVLFLDDRVFALIRGDKDSILVLVNISKDEMVLKTDYSGTDLVDGSGIDGSIRLSPYQYRWIRLREPVRMVHTEA</sequence>
<comment type="similarity">
    <text evidence="1 4">Belongs to the glycosyl hydrolase 13 family. Sucrose phosphorylase subfamily.</text>
</comment>
<comment type="caution">
    <text evidence="7">The sequence shown here is derived from an EMBL/GenBank/DDBJ whole genome shotgun (WGS) entry which is preliminary data.</text>
</comment>
<keyword evidence="8" id="KW-1185">Reference proteome</keyword>
<dbReference type="InterPro" id="IPR033746">
    <property type="entry name" value="GGa_phosphorylase"/>
</dbReference>
<feature type="binding site" evidence="5">
    <location>
        <position position="129"/>
    </location>
    <ligand>
        <name>substrate</name>
    </ligand>
</feature>
<dbReference type="EMBL" id="AXUN02000231">
    <property type="protein sequence ID" value="ETA79051.1"/>
    <property type="molecule type" value="Genomic_DNA"/>
</dbReference>
<evidence type="ECO:0000259" key="6">
    <source>
        <dbReference type="SMART" id="SM00642"/>
    </source>
</evidence>
<keyword evidence="2 4" id="KW-0328">Glycosyltransferase</keyword>
<dbReference type="Gene3D" id="3.90.400.10">
    <property type="entry name" value="Oligo-1,6-glucosidase, Domain 2"/>
    <property type="match status" value="1"/>
</dbReference>
<evidence type="ECO:0000313" key="8">
    <source>
        <dbReference type="Proteomes" id="UP000017747"/>
    </source>
</evidence>
<dbReference type="InterPro" id="IPR017853">
    <property type="entry name" value="GH"/>
</dbReference>
<dbReference type="Proteomes" id="UP000017747">
    <property type="component" value="Unassembled WGS sequence"/>
</dbReference>
<dbReference type="PIRSF" id="PIRSF003059">
    <property type="entry name" value="Sucrose_phosphorylase"/>
    <property type="match status" value="1"/>
</dbReference>
<dbReference type="Gene3D" id="3.20.20.80">
    <property type="entry name" value="Glycosidases"/>
    <property type="match status" value="1"/>
</dbReference>
<dbReference type="EC" id="2.4.1.329" evidence="4"/>
<dbReference type="PANTHER" id="PTHR38784">
    <property type="entry name" value="SUCROSE PHOSPHORYLASE"/>
    <property type="match status" value="1"/>
</dbReference>